<gene>
    <name evidence="9" type="ORF">G9H71_17660</name>
</gene>
<name>A0ABX0GXB4_9ACTN</name>
<evidence type="ECO:0000256" key="6">
    <source>
        <dbReference type="ARBA" id="ARBA00023136"/>
    </source>
</evidence>
<dbReference type="InterPro" id="IPR032818">
    <property type="entry name" value="DedA-like"/>
</dbReference>
<keyword evidence="10" id="KW-1185">Reference proteome</keyword>
<dbReference type="RefSeq" id="WP_166284111.1">
    <property type="nucleotide sequence ID" value="NZ_JAANNP010000041.1"/>
</dbReference>
<evidence type="ECO:0000256" key="7">
    <source>
        <dbReference type="RuleBase" id="RU367016"/>
    </source>
</evidence>
<evidence type="ECO:0000256" key="4">
    <source>
        <dbReference type="ARBA" id="ARBA00022692"/>
    </source>
</evidence>
<feature type="transmembrane region" description="Helical" evidence="7">
    <location>
        <begin position="56"/>
        <end position="81"/>
    </location>
</feature>
<dbReference type="Pfam" id="PF09335">
    <property type="entry name" value="VTT_dom"/>
    <property type="match status" value="1"/>
</dbReference>
<reference evidence="9 10" key="1">
    <citation type="submission" date="2020-03" db="EMBL/GenBank/DDBJ databases">
        <title>Two novel Motilibacter sp.</title>
        <authorList>
            <person name="Liu S."/>
        </authorList>
    </citation>
    <scope>NUCLEOTIDE SEQUENCE [LARGE SCALE GENOMIC DNA]</scope>
    <source>
        <strain evidence="9 10">E257</strain>
    </source>
</reference>
<protein>
    <submittedName>
        <fullName evidence="9">DedA family protein</fullName>
    </submittedName>
</protein>
<evidence type="ECO:0000313" key="9">
    <source>
        <dbReference type="EMBL" id="NHC15611.1"/>
    </source>
</evidence>
<organism evidence="9 10">
    <name type="scientific">Motilibacter deserti</name>
    <dbReference type="NCBI Taxonomy" id="2714956"/>
    <lineage>
        <taxon>Bacteria</taxon>
        <taxon>Bacillati</taxon>
        <taxon>Actinomycetota</taxon>
        <taxon>Actinomycetes</taxon>
        <taxon>Motilibacterales</taxon>
        <taxon>Motilibacteraceae</taxon>
        <taxon>Motilibacter</taxon>
    </lineage>
</organism>
<comment type="similarity">
    <text evidence="2 7">Belongs to the DedA family.</text>
</comment>
<keyword evidence="5 7" id="KW-1133">Transmembrane helix</keyword>
<comment type="caution">
    <text evidence="9">The sequence shown here is derived from an EMBL/GenBank/DDBJ whole genome shotgun (WGS) entry which is preliminary data.</text>
</comment>
<dbReference type="Proteomes" id="UP000800981">
    <property type="component" value="Unassembled WGS sequence"/>
</dbReference>
<keyword evidence="6 7" id="KW-0472">Membrane</keyword>
<evidence type="ECO:0000256" key="3">
    <source>
        <dbReference type="ARBA" id="ARBA00022475"/>
    </source>
</evidence>
<feature type="transmembrane region" description="Helical" evidence="7">
    <location>
        <begin position="145"/>
        <end position="169"/>
    </location>
</feature>
<evidence type="ECO:0000313" key="10">
    <source>
        <dbReference type="Proteomes" id="UP000800981"/>
    </source>
</evidence>
<comment type="subcellular location">
    <subcellularLocation>
        <location evidence="1 7">Cell membrane</location>
        <topology evidence="1 7">Multi-pass membrane protein</topology>
    </subcellularLocation>
</comment>
<feature type="transmembrane region" description="Helical" evidence="7">
    <location>
        <begin position="175"/>
        <end position="196"/>
    </location>
</feature>
<accession>A0ABX0GXB4</accession>
<proteinExistence type="inferred from homology"/>
<feature type="transmembrane region" description="Helical" evidence="7">
    <location>
        <begin position="12"/>
        <end position="36"/>
    </location>
</feature>
<dbReference type="PANTHER" id="PTHR30353">
    <property type="entry name" value="INNER MEMBRANE PROTEIN DEDA-RELATED"/>
    <property type="match status" value="1"/>
</dbReference>
<evidence type="ECO:0000256" key="1">
    <source>
        <dbReference type="ARBA" id="ARBA00004651"/>
    </source>
</evidence>
<sequence length="210" mass="22089">MESFAPDLGGLGAAAVYLIVFGFVFVESGLLIGFLLPGDSLLFGAGLVSGAEDSGVSMPLLAIGVAVAAVTGDAVGYATGYRLGRPWLDRRVAKGRLDARHLERAERFYARYGALAVIIARWIPWVRTFTPILAGASRMPYPRFLAANVVGALTWGSGLVVLGYVAASVPWVRDAAIAVGAFFVVASLLVAVVAAVRARRANRGKPRQGE</sequence>
<dbReference type="InterPro" id="IPR032816">
    <property type="entry name" value="VTT_dom"/>
</dbReference>
<evidence type="ECO:0000259" key="8">
    <source>
        <dbReference type="Pfam" id="PF09335"/>
    </source>
</evidence>
<keyword evidence="4 7" id="KW-0812">Transmembrane</keyword>
<evidence type="ECO:0000256" key="5">
    <source>
        <dbReference type="ARBA" id="ARBA00022989"/>
    </source>
</evidence>
<dbReference type="EMBL" id="JAANNP010000041">
    <property type="protein sequence ID" value="NHC15611.1"/>
    <property type="molecule type" value="Genomic_DNA"/>
</dbReference>
<dbReference type="PANTHER" id="PTHR30353:SF15">
    <property type="entry name" value="INNER MEMBRANE PROTEIN YABI"/>
    <property type="match status" value="1"/>
</dbReference>
<keyword evidence="3 7" id="KW-1003">Cell membrane</keyword>
<evidence type="ECO:0000256" key="2">
    <source>
        <dbReference type="ARBA" id="ARBA00010792"/>
    </source>
</evidence>
<feature type="domain" description="VTT" evidence="8">
    <location>
        <begin position="36"/>
        <end position="164"/>
    </location>
</feature>